<dbReference type="Proteomes" id="UP000479000">
    <property type="component" value="Unassembled WGS sequence"/>
</dbReference>
<proteinExistence type="predicted"/>
<gene>
    <name evidence="2" type="ORF">NTEN_LOCUS10287</name>
</gene>
<dbReference type="AlphaFoldDB" id="A0A6H5GP45"/>
<name>A0A6H5GP45_9HEMI</name>
<reference evidence="2 3" key="1">
    <citation type="submission" date="2020-02" db="EMBL/GenBank/DDBJ databases">
        <authorList>
            <person name="Ferguson B K."/>
        </authorList>
    </citation>
    <scope>NUCLEOTIDE SEQUENCE [LARGE SCALE GENOMIC DNA]</scope>
</reference>
<evidence type="ECO:0000313" key="2">
    <source>
        <dbReference type="EMBL" id="CAB0004810.1"/>
    </source>
</evidence>
<accession>A0A6H5GP45</accession>
<sequence>MSYPSKSAPSSCSLAFINGSSLAIKRTLKTSDNGTLYDSAASPPVHSRASLTSSRAMDGISQRTHRHRKYLYLLNK</sequence>
<dbReference type="EMBL" id="CADCXU010015258">
    <property type="protein sequence ID" value="CAB0004810.1"/>
    <property type="molecule type" value="Genomic_DNA"/>
</dbReference>
<feature type="region of interest" description="Disordered" evidence="1">
    <location>
        <begin position="33"/>
        <end position="62"/>
    </location>
</feature>
<protein>
    <submittedName>
        <fullName evidence="2">Uncharacterized protein</fullName>
    </submittedName>
</protein>
<organism evidence="2 3">
    <name type="scientific">Nesidiocoris tenuis</name>
    <dbReference type="NCBI Taxonomy" id="355587"/>
    <lineage>
        <taxon>Eukaryota</taxon>
        <taxon>Metazoa</taxon>
        <taxon>Ecdysozoa</taxon>
        <taxon>Arthropoda</taxon>
        <taxon>Hexapoda</taxon>
        <taxon>Insecta</taxon>
        <taxon>Pterygota</taxon>
        <taxon>Neoptera</taxon>
        <taxon>Paraneoptera</taxon>
        <taxon>Hemiptera</taxon>
        <taxon>Heteroptera</taxon>
        <taxon>Panheteroptera</taxon>
        <taxon>Cimicomorpha</taxon>
        <taxon>Miridae</taxon>
        <taxon>Dicyphina</taxon>
        <taxon>Nesidiocoris</taxon>
    </lineage>
</organism>
<evidence type="ECO:0000256" key="1">
    <source>
        <dbReference type="SAM" id="MobiDB-lite"/>
    </source>
</evidence>
<keyword evidence="3" id="KW-1185">Reference proteome</keyword>
<evidence type="ECO:0000313" key="3">
    <source>
        <dbReference type="Proteomes" id="UP000479000"/>
    </source>
</evidence>